<proteinExistence type="predicted"/>
<name>E2ZAA4_9FIRM</name>
<sequence>MPKGFSFYIQEWGSSADGYFSKAEAMSVTEQAGIYAGDGGFAVNVGDTMHLKGAVIGSTASAEKNSLTTGHLVMEDIQNSASYKLDNKGIAYNKYAGKEERDANYNKTGLTPDVLPGVQKDVHTATKSAIAPGTITTTKENTDLTKINRDTANSLNQLGKIFDKKKLEERQLLAKEFGEITFKAIGDYAAYRQRHAKSYEEWKAWQDGGANKVMLHALVGGVMSKIGGGSFKAGSFGAGVNELVQKELRSIKDPAVRQWTAFLIGGATNVLIGETRSIGSAAALSGTKWNYLTHEEFFALNAEYYACKTEEERDAVLEKCRLLDEEERPSAPIELHPIYGGEGIEATVSGLNLDDHAKKMRKEAYESMVSRYDEEFKEQKKRNPLYSADKKAHAIELLEERAESAKKYDMPLARDLLNVFLDHYEKDGVMQLDYKKYGITNVEYTENGYPIFEFGKESNVNRVLRENVPLSIFLVSQTIRNVENKGVKMPTFMTSNSFYSYGRDLALGLGSATSIVTIYKISPDLIAAKITITDNWNHSPIDAHLRDLFGAAYLVQQSGLRKTYAFKTTYDVILSLKEVEEKLNEY</sequence>
<keyword evidence="2" id="KW-1185">Reference proteome</keyword>
<accession>E2ZAA4</accession>
<dbReference type="EMBL" id="AECS01000010">
    <property type="protein sequence ID" value="EFQ04866.1"/>
    <property type="molecule type" value="Genomic_DNA"/>
</dbReference>
<dbReference type="Proteomes" id="UP000003195">
    <property type="component" value="Unassembled WGS sequence"/>
</dbReference>
<comment type="caution">
    <text evidence="1">The sequence shown here is derived from an EMBL/GenBank/DDBJ whole genome shotgun (WGS) entry which is preliminary data.</text>
</comment>
<dbReference type="STRING" id="706434.HMPREF9429_00364"/>
<evidence type="ECO:0000313" key="1">
    <source>
        <dbReference type="EMBL" id="EFQ04866.1"/>
    </source>
</evidence>
<dbReference type="HOGENOM" id="CLU_489915_0_0_9"/>
<dbReference type="AlphaFoldDB" id="E2ZAA4"/>
<evidence type="ECO:0000313" key="2">
    <source>
        <dbReference type="Proteomes" id="UP000003195"/>
    </source>
</evidence>
<organism evidence="1 2">
    <name type="scientific">Megasphaera micronuciformis F0359</name>
    <dbReference type="NCBI Taxonomy" id="706434"/>
    <lineage>
        <taxon>Bacteria</taxon>
        <taxon>Bacillati</taxon>
        <taxon>Bacillota</taxon>
        <taxon>Negativicutes</taxon>
        <taxon>Veillonellales</taxon>
        <taxon>Veillonellaceae</taxon>
        <taxon>Megasphaera</taxon>
    </lineage>
</organism>
<protein>
    <submittedName>
        <fullName evidence="1">Uncharacterized protein</fullName>
    </submittedName>
</protein>
<dbReference type="eggNOG" id="COG3210">
    <property type="taxonomic scope" value="Bacteria"/>
</dbReference>
<reference evidence="1 2" key="1">
    <citation type="submission" date="2010-08" db="EMBL/GenBank/DDBJ databases">
        <authorList>
            <person name="Weinstock G."/>
            <person name="Sodergren E."/>
            <person name="Clifton S."/>
            <person name="Fulton L."/>
            <person name="Fulton B."/>
            <person name="Courtney L."/>
            <person name="Fronick C."/>
            <person name="Harrison M."/>
            <person name="Strong C."/>
            <person name="Farmer C."/>
            <person name="Delahaunty K."/>
            <person name="Markovic C."/>
            <person name="Hall O."/>
            <person name="Minx P."/>
            <person name="Tomlinson C."/>
            <person name="Mitreva M."/>
            <person name="Hou S."/>
            <person name="Chen J."/>
            <person name="Wollam A."/>
            <person name="Pepin K.H."/>
            <person name="Johnson M."/>
            <person name="Bhonagiri V."/>
            <person name="Zhang X."/>
            <person name="Suruliraj S."/>
            <person name="Warren W."/>
            <person name="Chinwalla A."/>
            <person name="Mardis E.R."/>
            <person name="Wilson R.K."/>
        </authorList>
    </citation>
    <scope>NUCLEOTIDE SEQUENCE [LARGE SCALE GENOMIC DNA]</scope>
    <source>
        <strain evidence="1 2">F0359</strain>
    </source>
</reference>
<gene>
    <name evidence="1" type="ORF">HMPREF9429_00364</name>
</gene>